<dbReference type="OrthoDB" id="9980145at2"/>
<dbReference type="Proteomes" id="UP000252415">
    <property type="component" value="Unassembled WGS sequence"/>
</dbReference>
<dbReference type="RefSeq" id="WP_114381807.1">
    <property type="nucleotide sequence ID" value="NZ_QPJD01000012.1"/>
</dbReference>
<sequence>MINPRFQPGGDKYESIREDERRAFYDRVEAEKEEIRSAIKTVVSCWTENEIEAGNVPTFEHFIDEYFEWDHQELYPIIIAEMERVEKIIESEKRGRISGVS</sequence>
<dbReference type="EMBL" id="QPJD01000012">
    <property type="protein sequence ID" value="RCW44255.1"/>
    <property type="molecule type" value="Genomic_DNA"/>
</dbReference>
<keyword evidence="2" id="KW-1185">Reference proteome</keyword>
<evidence type="ECO:0000313" key="2">
    <source>
        <dbReference type="Proteomes" id="UP000252415"/>
    </source>
</evidence>
<comment type="caution">
    <text evidence="1">The sequence shown here is derived from an EMBL/GenBank/DDBJ whole genome shotgun (WGS) entry which is preliminary data.</text>
</comment>
<reference evidence="1 2" key="1">
    <citation type="submission" date="2018-07" db="EMBL/GenBank/DDBJ databases">
        <title>Genomic Encyclopedia of Type Strains, Phase III (KMG-III): the genomes of soil and plant-associated and newly described type strains.</title>
        <authorList>
            <person name="Whitman W."/>
        </authorList>
    </citation>
    <scope>NUCLEOTIDE SEQUENCE [LARGE SCALE GENOMIC DNA]</scope>
    <source>
        <strain evidence="1 2">CECT 7506</strain>
    </source>
</reference>
<protein>
    <submittedName>
        <fullName evidence="1">Uncharacterized protein</fullName>
    </submittedName>
</protein>
<accession>A0A368VVT7</accession>
<evidence type="ECO:0000313" key="1">
    <source>
        <dbReference type="EMBL" id="RCW44255.1"/>
    </source>
</evidence>
<name>A0A368VVT7_9BACL</name>
<gene>
    <name evidence="1" type="ORF">DFP97_112119</name>
</gene>
<organism evidence="1 2">
    <name type="scientific">Paenibacillus prosopidis</name>
    <dbReference type="NCBI Taxonomy" id="630520"/>
    <lineage>
        <taxon>Bacteria</taxon>
        <taxon>Bacillati</taxon>
        <taxon>Bacillota</taxon>
        <taxon>Bacilli</taxon>
        <taxon>Bacillales</taxon>
        <taxon>Paenibacillaceae</taxon>
        <taxon>Paenibacillus</taxon>
    </lineage>
</organism>
<proteinExistence type="predicted"/>
<dbReference type="AlphaFoldDB" id="A0A368VVT7"/>